<sequence length="363" mass="40529">MRDHWGNCVTHFDHDVESFIDDYFGSGNRKCFLVAAAGFDPRSAIIPTLLSNALGNNLHALFVREERGETSDELLRQTADGNEEELRKVIPNSQVEPIAIFDPADNAPVGGNRLAAVLSAISLPEGVTDLVLDMSALSMGIAFPAARILVEIADRAKALNLHLMIASNPELDVSIVGEPGEKVQSVRGFAGNAGRESELPKARIWLPQLAHRRRGALDRIRSSLTDLYKVCPILPFPARDPRRADFLIEEFGDEIREDWDVDPRDFMYVSERNPLDSFRSIEMLKKRYDNTMAKIYDPQLILSPVGSKVMAAGAMMAAIKYDLTVQYVEVLRYEIDESADKSPKMDIVHVWLGGPIYDGYERQ</sequence>
<evidence type="ECO:0000313" key="1">
    <source>
        <dbReference type="EMBL" id="OCJ32666.1"/>
    </source>
</evidence>
<dbReference type="AlphaFoldDB" id="A0AB36EBM4"/>
<comment type="caution">
    <text evidence="1">The sequence shown here is derived from an EMBL/GenBank/DDBJ whole genome shotgun (WGS) entry which is preliminary data.</text>
</comment>
<dbReference type="Proteomes" id="UP000093451">
    <property type="component" value="Unassembled WGS sequence"/>
</dbReference>
<dbReference type="EMBL" id="LXKT01000029">
    <property type="protein sequence ID" value="OCJ32666.1"/>
    <property type="molecule type" value="Genomic_DNA"/>
</dbReference>
<dbReference type="RefSeq" id="WP_065689003.1">
    <property type="nucleotide sequence ID" value="NZ_LXKT01000029.1"/>
</dbReference>
<evidence type="ECO:0000313" key="2">
    <source>
        <dbReference type="Proteomes" id="UP000093451"/>
    </source>
</evidence>
<organism evidence="1 2">
    <name type="scientific">Agrobacterium tumefaciens</name>
    <dbReference type="NCBI Taxonomy" id="358"/>
    <lineage>
        <taxon>Bacteria</taxon>
        <taxon>Pseudomonadati</taxon>
        <taxon>Pseudomonadota</taxon>
        <taxon>Alphaproteobacteria</taxon>
        <taxon>Hyphomicrobiales</taxon>
        <taxon>Rhizobiaceae</taxon>
        <taxon>Rhizobium/Agrobacterium group</taxon>
        <taxon>Agrobacterium</taxon>
        <taxon>Agrobacterium tumefaciens complex</taxon>
    </lineage>
</organism>
<gene>
    <name evidence="1" type="ORF">A6U91_20920</name>
</gene>
<protein>
    <submittedName>
        <fullName evidence="1">Uncharacterized protein</fullName>
    </submittedName>
</protein>
<accession>A0AB36EBM4</accession>
<name>A0AB36EBM4_AGRTU</name>
<reference evidence="1 2" key="1">
    <citation type="journal article" date="2016" name="PeerJ">
        <title>Gall-ID: tools for genotyping gall-causing phytopathogenic bacteria.</title>
        <authorList>
            <person name="Davis E.W.II."/>
            <person name="Weisberg A.J."/>
            <person name="Tabima J.F."/>
            <person name="Grunwald N.J."/>
            <person name="Chang J.H."/>
        </authorList>
    </citation>
    <scope>NUCLEOTIDE SEQUENCE [LARGE SCALE GENOMIC DNA]</scope>
    <source>
        <strain evidence="1 2">N2/73</strain>
    </source>
</reference>
<proteinExistence type="predicted"/>